<protein>
    <submittedName>
        <fullName evidence="1">Uncharacterized protein</fullName>
    </submittedName>
</protein>
<reference evidence="1" key="1">
    <citation type="journal article" date="2015" name="Nature">
        <title>Complex archaea that bridge the gap between prokaryotes and eukaryotes.</title>
        <authorList>
            <person name="Spang A."/>
            <person name="Saw J.H."/>
            <person name="Jorgensen S.L."/>
            <person name="Zaremba-Niedzwiedzka K."/>
            <person name="Martijn J."/>
            <person name="Lind A.E."/>
            <person name="van Eijk R."/>
            <person name="Schleper C."/>
            <person name="Guy L."/>
            <person name="Ettema T.J."/>
        </authorList>
    </citation>
    <scope>NUCLEOTIDE SEQUENCE</scope>
</reference>
<feature type="non-terminal residue" evidence="1">
    <location>
        <position position="1"/>
    </location>
</feature>
<accession>A0A0F9N218</accession>
<gene>
    <name evidence="1" type="ORF">LCGC14_1315380</name>
</gene>
<name>A0A0F9N218_9ZZZZ</name>
<sequence>RQWDTEAMRMLIKKVYGGKQAAG</sequence>
<organism evidence="1">
    <name type="scientific">marine sediment metagenome</name>
    <dbReference type="NCBI Taxonomy" id="412755"/>
    <lineage>
        <taxon>unclassified sequences</taxon>
        <taxon>metagenomes</taxon>
        <taxon>ecological metagenomes</taxon>
    </lineage>
</organism>
<comment type="caution">
    <text evidence="1">The sequence shown here is derived from an EMBL/GenBank/DDBJ whole genome shotgun (WGS) entry which is preliminary data.</text>
</comment>
<proteinExistence type="predicted"/>
<evidence type="ECO:0000313" key="1">
    <source>
        <dbReference type="EMBL" id="KKM82860.1"/>
    </source>
</evidence>
<dbReference type="AlphaFoldDB" id="A0A0F9N218"/>
<dbReference type="EMBL" id="LAZR01007799">
    <property type="protein sequence ID" value="KKM82860.1"/>
    <property type="molecule type" value="Genomic_DNA"/>
</dbReference>